<reference evidence="1" key="1">
    <citation type="submission" date="2023-06" db="EMBL/GenBank/DDBJ databases">
        <authorList>
            <consortium name="Lawrence Berkeley National Laboratory"/>
            <person name="Ahrendt S."/>
            <person name="Sahu N."/>
            <person name="Indic B."/>
            <person name="Wong-Bajracharya J."/>
            <person name="Merenyi Z."/>
            <person name="Ke H.-M."/>
            <person name="Monk M."/>
            <person name="Kocsube S."/>
            <person name="Drula E."/>
            <person name="Lipzen A."/>
            <person name="Balint B."/>
            <person name="Henrissat B."/>
            <person name="Andreopoulos B."/>
            <person name="Martin F.M."/>
            <person name="Harder C.B."/>
            <person name="Rigling D."/>
            <person name="Ford K.L."/>
            <person name="Foster G.D."/>
            <person name="Pangilinan J."/>
            <person name="Papanicolaou A."/>
            <person name="Barry K."/>
            <person name="LaButti K."/>
            <person name="Viragh M."/>
            <person name="Koriabine M."/>
            <person name="Yan M."/>
            <person name="Riley R."/>
            <person name="Champramary S."/>
            <person name="Plett K.L."/>
            <person name="Tsai I.J."/>
            <person name="Slot J."/>
            <person name="Sipos G."/>
            <person name="Plett J."/>
            <person name="Nagy L.G."/>
            <person name="Grigoriev I.V."/>
        </authorList>
    </citation>
    <scope>NUCLEOTIDE SEQUENCE</scope>
    <source>
        <strain evidence="1">CCBAS 213</strain>
    </source>
</reference>
<sequence>MSSFNESLNDLNSTRIPYFSRSQVEDLFDKFQNDDHFVLDPNVVGDIWLRSGGHPATVCLCGQFIRDRLPVLLDDQTRHVSFTAWKRCTVEELYQWIGLNPAYKRMLQAFPSENPDSEGSRSILFLSYRFFGSLDPVRILPDELYFSESLMAKGVLTGTQPNYRIASAFVDSFVRKTLLTARFPKRPDDAPPVIDGKIDALDAIKKATRRFDWGLLYHSDGAPLRQGLYDTELARILMNWMNTSEGWSATSDWHSGTIGMHSYIIIKKGTPPAEHTIVIAVLATRDAAFAHLRLLGLIEYKELMGADEAWLVQYSREDDFRKIWRSYDPLEKGVNVIYFQHGVYFPRNKMSARWKDAQGQTHKILKEASKVSVIPESRL</sequence>
<comment type="caution">
    <text evidence="1">The sequence shown here is derived from an EMBL/GenBank/DDBJ whole genome shotgun (WGS) entry which is preliminary data.</text>
</comment>
<name>A0AA39T4D3_ARMTA</name>
<organism evidence="1 2">
    <name type="scientific">Armillaria tabescens</name>
    <name type="common">Ringless honey mushroom</name>
    <name type="synonym">Agaricus tabescens</name>
    <dbReference type="NCBI Taxonomy" id="1929756"/>
    <lineage>
        <taxon>Eukaryota</taxon>
        <taxon>Fungi</taxon>
        <taxon>Dikarya</taxon>
        <taxon>Basidiomycota</taxon>
        <taxon>Agaricomycotina</taxon>
        <taxon>Agaricomycetes</taxon>
        <taxon>Agaricomycetidae</taxon>
        <taxon>Agaricales</taxon>
        <taxon>Marasmiineae</taxon>
        <taxon>Physalacriaceae</taxon>
        <taxon>Desarmillaria</taxon>
    </lineage>
</organism>
<accession>A0AA39T4D3</accession>
<dbReference type="AlphaFoldDB" id="A0AA39T4D3"/>
<dbReference type="Proteomes" id="UP001175211">
    <property type="component" value="Unassembled WGS sequence"/>
</dbReference>
<evidence type="ECO:0000313" key="1">
    <source>
        <dbReference type="EMBL" id="KAK0463691.1"/>
    </source>
</evidence>
<gene>
    <name evidence="1" type="ORF">EV420DRAFT_1103486</name>
</gene>
<proteinExistence type="predicted"/>
<evidence type="ECO:0000313" key="2">
    <source>
        <dbReference type="Proteomes" id="UP001175211"/>
    </source>
</evidence>
<keyword evidence="2" id="KW-1185">Reference proteome</keyword>
<dbReference type="RefSeq" id="XP_060335001.1">
    <property type="nucleotide sequence ID" value="XM_060465842.1"/>
</dbReference>
<dbReference type="GeneID" id="85349390"/>
<dbReference type="EMBL" id="JAUEPS010000007">
    <property type="protein sequence ID" value="KAK0463691.1"/>
    <property type="molecule type" value="Genomic_DNA"/>
</dbReference>
<protein>
    <submittedName>
        <fullName evidence="1">Uncharacterized protein</fullName>
    </submittedName>
</protein>